<keyword evidence="4 11" id="KW-0808">Transferase</keyword>
<dbReference type="SUPFAM" id="SSF53335">
    <property type="entry name" value="S-adenosyl-L-methionine-dependent methyltransferases"/>
    <property type="match status" value="1"/>
</dbReference>
<gene>
    <name evidence="11" type="ORF">EDC61_10465</name>
</gene>
<evidence type="ECO:0000256" key="6">
    <source>
        <dbReference type="PIRSR" id="PIRSR028774-1"/>
    </source>
</evidence>
<evidence type="ECO:0000256" key="2">
    <source>
        <dbReference type="ARBA" id="ARBA00022552"/>
    </source>
</evidence>
<protein>
    <submittedName>
        <fullName evidence="11">23S rRNA (Cytidine2498-2'-O)-methyltransferase</fullName>
    </submittedName>
</protein>
<reference evidence="11 12" key="1">
    <citation type="submission" date="2019-03" db="EMBL/GenBank/DDBJ databases">
        <title>Genomic Encyclopedia of Type Strains, Phase IV (KMG-IV): sequencing the most valuable type-strain genomes for metagenomic binning, comparative biology and taxonomic classification.</title>
        <authorList>
            <person name="Goeker M."/>
        </authorList>
    </citation>
    <scope>NUCLEOTIDE SEQUENCE [LARGE SCALE GENOMIC DNA]</scope>
    <source>
        <strain evidence="11 12">DSM 103923</strain>
    </source>
</reference>
<evidence type="ECO:0000256" key="3">
    <source>
        <dbReference type="ARBA" id="ARBA00022603"/>
    </source>
</evidence>
<dbReference type="Gene3D" id="3.30.2300.20">
    <property type="match status" value="1"/>
</dbReference>
<feature type="binding site" evidence="7">
    <location>
        <begin position="215"/>
        <end position="218"/>
    </location>
    <ligand>
        <name>S-adenosyl-L-methionine</name>
        <dbReference type="ChEBI" id="CHEBI:59789"/>
    </ligand>
</feature>
<keyword evidence="12" id="KW-1185">Reference proteome</keyword>
<dbReference type="InterPro" id="IPR029063">
    <property type="entry name" value="SAM-dependent_MTases_sf"/>
</dbReference>
<evidence type="ECO:0000259" key="8">
    <source>
        <dbReference type="Pfam" id="PF01728"/>
    </source>
</evidence>
<comment type="caution">
    <text evidence="11">The sequence shown here is derived from an EMBL/GenBank/DDBJ whole genome shotgun (WGS) entry which is preliminary data.</text>
</comment>
<sequence length="349" mass="39839">MSGLLLYCRGGFETECAREAESYAFELGIDTEAEALPGGGAVFLPLPEEAADELAALPFFRWVFARQCLRVIGHVGNLPERDRTGPIALAVPPAAYCELWLEAADTEAGKPLLPFCRKFAPYLEKALIERKVKLGSPRGPRLHVFFTDKQTAWLATSEPGNASPWPQGIPRLRFPHEAPSRSTMKLAEAIHVFLDQQDQQRYLKQGLRVVDLGAAPGGWTWQFASRGLKVTAVDNGRMDKKLMAEYDVTHVQDDGFRYRPVKPVDWMVCDMVEQPARIAQLVAKWLAEGWCRRSIFNLKLPMKKRYEEYLRCKALIQDTLRKAKVPYRLRFKQLYHDREEVTGYLERRE</sequence>
<evidence type="ECO:0000259" key="9">
    <source>
        <dbReference type="Pfam" id="PF18125"/>
    </source>
</evidence>
<dbReference type="Gene3D" id="3.40.50.150">
    <property type="entry name" value="Vaccinia Virus protein VP39"/>
    <property type="match status" value="1"/>
</dbReference>
<evidence type="ECO:0000256" key="5">
    <source>
        <dbReference type="ARBA" id="ARBA00022691"/>
    </source>
</evidence>
<evidence type="ECO:0000256" key="1">
    <source>
        <dbReference type="ARBA" id="ARBA00022490"/>
    </source>
</evidence>
<feature type="active site" description="Proton acceptor" evidence="6">
    <location>
        <position position="299"/>
    </location>
</feature>
<name>A0A4R3JYV9_9PROT</name>
<evidence type="ECO:0000313" key="12">
    <source>
        <dbReference type="Proteomes" id="UP000295135"/>
    </source>
</evidence>
<keyword evidence="1" id="KW-0963">Cytoplasm</keyword>
<dbReference type="OrthoDB" id="154490at2"/>
<organism evidence="11 12">
    <name type="scientific">Sulfuritortus calidifontis</name>
    <dbReference type="NCBI Taxonomy" id="1914471"/>
    <lineage>
        <taxon>Bacteria</taxon>
        <taxon>Pseudomonadati</taxon>
        <taxon>Pseudomonadota</taxon>
        <taxon>Betaproteobacteria</taxon>
        <taxon>Nitrosomonadales</taxon>
        <taxon>Thiobacillaceae</taxon>
        <taxon>Sulfuritortus</taxon>
    </lineage>
</organism>
<feature type="domain" description="RlmM ferredoxin-like" evidence="9">
    <location>
        <begin position="1"/>
        <end position="69"/>
    </location>
</feature>
<evidence type="ECO:0000313" key="11">
    <source>
        <dbReference type="EMBL" id="TCS72654.1"/>
    </source>
</evidence>
<dbReference type="PANTHER" id="PTHR37524:SF2">
    <property type="entry name" value="RIBOSOMAL RNA METHYLTRANSFERASE FTSJ DOMAIN-CONTAINING PROTEIN"/>
    <property type="match status" value="1"/>
</dbReference>
<dbReference type="PANTHER" id="PTHR37524">
    <property type="entry name" value="RIBOSOMAL RNA LARGE SUBUNIT METHYLTRANSFERASE M"/>
    <property type="match status" value="1"/>
</dbReference>
<dbReference type="InterPro" id="IPR048646">
    <property type="entry name" value="RlmM_THUMP-like"/>
</dbReference>
<feature type="binding site" evidence="7">
    <location>
        <position position="234"/>
    </location>
    <ligand>
        <name>S-adenosyl-L-methionine</name>
        <dbReference type="ChEBI" id="CHEBI:59789"/>
    </ligand>
</feature>
<dbReference type="NCBIfam" id="NF008734">
    <property type="entry name" value="PRK11760.1"/>
    <property type="match status" value="1"/>
</dbReference>
<feature type="binding site" evidence="7">
    <location>
        <position position="182"/>
    </location>
    <ligand>
        <name>S-adenosyl-L-methionine</name>
        <dbReference type="ChEBI" id="CHEBI:59789"/>
    </ligand>
</feature>
<dbReference type="InterPro" id="IPR011224">
    <property type="entry name" value="rRNA_MeTrfase_M"/>
</dbReference>
<dbReference type="PIRSF" id="PIRSF028774">
    <property type="entry name" value="UCP028774"/>
    <property type="match status" value="1"/>
</dbReference>
<dbReference type="GO" id="GO:0008168">
    <property type="term" value="F:methyltransferase activity"/>
    <property type="evidence" value="ECO:0007669"/>
    <property type="project" value="UniProtKB-KW"/>
</dbReference>
<keyword evidence="5 7" id="KW-0949">S-adenosyl-L-methionine</keyword>
<dbReference type="Pfam" id="PF18125">
    <property type="entry name" value="RlmM_FDX"/>
    <property type="match status" value="1"/>
</dbReference>
<dbReference type="Pfam" id="PF01728">
    <property type="entry name" value="FtsJ"/>
    <property type="match status" value="1"/>
</dbReference>
<feature type="binding site" evidence="7">
    <location>
        <position position="270"/>
    </location>
    <ligand>
        <name>S-adenosyl-L-methionine</name>
        <dbReference type="ChEBI" id="CHEBI:59789"/>
    </ligand>
</feature>
<proteinExistence type="predicted"/>
<dbReference type="InterPro" id="IPR002877">
    <property type="entry name" value="RNA_MeTrfase_FtsJ_dom"/>
</dbReference>
<accession>A0A4R3JYV9</accession>
<keyword evidence="3 11" id="KW-0489">Methyltransferase</keyword>
<keyword evidence="2" id="KW-0698">rRNA processing</keyword>
<dbReference type="RefSeq" id="WP_126462752.1">
    <property type="nucleotide sequence ID" value="NZ_AP018721.1"/>
</dbReference>
<evidence type="ECO:0000256" key="7">
    <source>
        <dbReference type="PIRSR" id="PIRSR028774-2"/>
    </source>
</evidence>
<dbReference type="GO" id="GO:0032259">
    <property type="term" value="P:methylation"/>
    <property type="evidence" value="ECO:0007669"/>
    <property type="project" value="UniProtKB-KW"/>
</dbReference>
<feature type="domain" description="Ribosomal RNA large subunit methyltransferase M THUMP-like" evidence="10">
    <location>
        <begin position="82"/>
        <end position="157"/>
    </location>
</feature>
<dbReference type="InterPro" id="IPR040739">
    <property type="entry name" value="RlmM_FDX"/>
</dbReference>
<feature type="binding site" evidence="7">
    <location>
        <position position="254"/>
    </location>
    <ligand>
        <name>S-adenosyl-L-methionine</name>
        <dbReference type="ChEBI" id="CHEBI:59789"/>
    </ligand>
</feature>
<dbReference type="AlphaFoldDB" id="A0A4R3JYV9"/>
<evidence type="ECO:0000256" key="4">
    <source>
        <dbReference type="ARBA" id="ARBA00022679"/>
    </source>
</evidence>
<feature type="domain" description="Ribosomal RNA methyltransferase FtsJ" evidence="8">
    <location>
        <begin position="180"/>
        <end position="273"/>
    </location>
</feature>
<dbReference type="Pfam" id="PF21239">
    <property type="entry name" value="RLMM_N"/>
    <property type="match status" value="1"/>
</dbReference>
<dbReference type="Proteomes" id="UP000295135">
    <property type="component" value="Unassembled WGS sequence"/>
</dbReference>
<dbReference type="Gene3D" id="3.30.70.2810">
    <property type="match status" value="1"/>
</dbReference>
<dbReference type="EMBL" id="SLZY01000004">
    <property type="protein sequence ID" value="TCS72654.1"/>
    <property type="molecule type" value="Genomic_DNA"/>
</dbReference>
<evidence type="ECO:0000259" key="10">
    <source>
        <dbReference type="Pfam" id="PF21239"/>
    </source>
</evidence>
<dbReference type="GO" id="GO:0006364">
    <property type="term" value="P:rRNA processing"/>
    <property type="evidence" value="ECO:0007669"/>
    <property type="project" value="UniProtKB-KW"/>
</dbReference>